<comment type="caution">
    <text evidence="4">The sequence shown here is derived from an EMBL/GenBank/DDBJ whole genome shotgun (WGS) entry which is preliminary data.</text>
</comment>
<organism evidence="4 5">
    <name type="scientific">Mycoplana rhizolycopersici</name>
    <dbReference type="NCBI Taxonomy" id="2746702"/>
    <lineage>
        <taxon>Bacteria</taxon>
        <taxon>Pseudomonadati</taxon>
        <taxon>Pseudomonadota</taxon>
        <taxon>Alphaproteobacteria</taxon>
        <taxon>Hyphomicrobiales</taxon>
        <taxon>Rhizobiaceae</taxon>
        <taxon>Mycoplana</taxon>
    </lineage>
</organism>
<feature type="region of interest" description="Disordered" evidence="1">
    <location>
        <begin position="140"/>
        <end position="170"/>
    </location>
</feature>
<feature type="chain" id="PRO_5045932817" evidence="2">
    <location>
        <begin position="33"/>
        <end position="201"/>
    </location>
</feature>
<dbReference type="Proteomes" id="UP000659172">
    <property type="component" value="Unassembled WGS sequence"/>
</dbReference>
<keyword evidence="5" id="KW-1185">Reference proteome</keyword>
<feature type="compositionally biased region" description="Low complexity" evidence="1">
    <location>
        <begin position="144"/>
        <end position="160"/>
    </location>
</feature>
<evidence type="ECO:0000259" key="3">
    <source>
        <dbReference type="Pfam" id="PF05239"/>
    </source>
</evidence>
<feature type="signal peptide" evidence="2">
    <location>
        <begin position="1"/>
        <end position="32"/>
    </location>
</feature>
<feature type="domain" description="PRC-barrel" evidence="3">
    <location>
        <begin position="76"/>
        <end position="125"/>
    </location>
</feature>
<accession>A0ABX2QMX1</accession>
<protein>
    <submittedName>
        <fullName evidence="4">PRC-barrel domain-containing protein</fullName>
    </submittedName>
</protein>
<dbReference type="Pfam" id="PF05239">
    <property type="entry name" value="PRC"/>
    <property type="match status" value="1"/>
</dbReference>
<dbReference type="InterPro" id="IPR011033">
    <property type="entry name" value="PRC_barrel-like_sf"/>
</dbReference>
<evidence type="ECO:0000313" key="4">
    <source>
        <dbReference type="EMBL" id="NVP58573.1"/>
    </source>
</evidence>
<name>A0ABX2QMX1_9HYPH</name>
<evidence type="ECO:0000256" key="1">
    <source>
        <dbReference type="SAM" id="MobiDB-lite"/>
    </source>
</evidence>
<proteinExistence type="predicted"/>
<sequence length="201" mass="20504">MCATNSTLSTLATIGALSVVLSIVGTGSTTSAQENVHSAPASAQPPPNDVIRENAKRAQGKEAFIRVIEPGSWLIESLKGKEVVTVEGDAAGTVSDVLIGPDGQIDGLVLSRGGLFGIGTATFAINVDFFELFPGASQGEADRTSQTYPATAPAPTVTGTEQSPHSAASGAIKLGPDGLPQHLVVRLSLTELDGAPMLEGR</sequence>
<dbReference type="EMBL" id="JABXYK010000029">
    <property type="protein sequence ID" value="NVP58573.1"/>
    <property type="molecule type" value="Genomic_DNA"/>
</dbReference>
<dbReference type="SUPFAM" id="SSF50346">
    <property type="entry name" value="PRC-barrel domain"/>
    <property type="match status" value="1"/>
</dbReference>
<evidence type="ECO:0000313" key="5">
    <source>
        <dbReference type="Proteomes" id="UP000659172"/>
    </source>
</evidence>
<dbReference type="RefSeq" id="WP_176952470.1">
    <property type="nucleotide sequence ID" value="NZ_JABXYK010000029.1"/>
</dbReference>
<dbReference type="Gene3D" id="2.30.30.240">
    <property type="entry name" value="PRC-barrel domain"/>
    <property type="match status" value="1"/>
</dbReference>
<dbReference type="InterPro" id="IPR027275">
    <property type="entry name" value="PRC-brl_dom"/>
</dbReference>
<keyword evidence="2" id="KW-0732">Signal</keyword>
<evidence type="ECO:0000256" key="2">
    <source>
        <dbReference type="SAM" id="SignalP"/>
    </source>
</evidence>
<gene>
    <name evidence="4" type="ORF">HV823_25400</name>
</gene>
<reference evidence="4 5" key="1">
    <citation type="submission" date="2020-06" db="EMBL/GenBank/DDBJ databases">
        <title>Rhizobium sp.nov. isolated from the tomato plant.</title>
        <authorList>
            <person name="Thin K.K."/>
            <person name="Zhang X."/>
            <person name="He S."/>
        </authorList>
    </citation>
    <scope>NUCLEOTIDE SEQUENCE [LARGE SCALE GENOMIC DNA]</scope>
    <source>
        <strain evidence="4 5">DBTS2</strain>
    </source>
</reference>